<name>A0A4R1IAH3_PSEEN</name>
<dbReference type="InterPro" id="IPR057798">
    <property type="entry name" value="PH_YqeB"/>
</dbReference>
<keyword evidence="1" id="KW-0812">Transmembrane</keyword>
<sequence>MTTVRMSEAWPWMFRLAGPVVGAGVGAVVAPVVRWLLERFDAAPGPLRILASLPTVWAVVVCAVLGLAGGIWLAAVARKEGLAVTVDAAAVTLDKDGDAVRLPRDQVACARRDGRDLVLLDRDDTELARRDASDLSWPRLRAAFGQHGYRWDASSARDDRFRRWVDGDPDLGTDEHELLRTRARALSDDRRGTAAELRDRLQKRGVVVRDRASSQEIRRAVAG</sequence>
<evidence type="ECO:0000259" key="2">
    <source>
        <dbReference type="Pfam" id="PF23493"/>
    </source>
</evidence>
<evidence type="ECO:0000256" key="1">
    <source>
        <dbReference type="SAM" id="Phobius"/>
    </source>
</evidence>
<dbReference type="InterPro" id="IPR056411">
    <property type="entry name" value="CysS_C"/>
</dbReference>
<comment type="caution">
    <text evidence="4">The sequence shown here is derived from an EMBL/GenBank/DDBJ whole genome shotgun (WGS) entry which is preliminary data.</text>
</comment>
<accession>A0A4R1IAH3</accession>
<dbReference type="RefSeq" id="WP_132425921.1">
    <property type="nucleotide sequence ID" value="NZ_SMFZ01000001.1"/>
</dbReference>
<organism evidence="4 5">
    <name type="scientific">Pseudonocardia endophytica</name>
    <dbReference type="NCBI Taxonomy" id="401976"/>
    <lineage>
        <taxon>Bacteria</taxon>
        <taxon>Bacillati</taxon>
        <taxon>Actinomycetota</taxon>
        <taxon>Actinomycetes</taxon>
        <taxon>Pseudonocardiales</taxon>
        <taxon>Pseudonocardiaceae</taxon>
        <taxon>Pseudonocardia</taxon>
    </lineage>
</organism>
<reference evidence="4 5" key="1">
    <citation type="submission" date="2019-03" db="EMBL/GenBank/DDBJ databases">
        <title>Sequencing the genomes of 1000 actinobacteria strains.</title>
        <authorList>
            <person name="Klenk H.-P."/>
        </authorList>
    </citation>
    <scope>NUCLEOTIDE SEQUENCE [LARGE SCALE GENOMIC DNA]</scope>
    <source>
        <strain evidence="4 5">DSM 44969</strain>
    </source>
</reference>
<evidence type="ECO:0000259" key="3">
    <source>
        <dbReference type="Pfam" id="PF23494"/>
    </source>
</evidence>
<evidence type="ECO:0000313" key="5">
    <source>
        <dbReference type="Proteomes" id="UP000295560"/>
    </source>
</evidence>
<dbReference type="Pfam" id="PF23493">
    <property type="entry name" value="CysS_C"/>
    <property type="match status" value="1"/>
</dbReference>
<feature type="transmembrane region" description="Helical" evidence="1">
    <location>
        <begin position="12"/>
        <end position="36"/>
    </location>
</feature>
<proteinExistence type="predicted"/>
<dbReference type="Pfam" id="PF23494">
    <property type="entry name" value="bPH_10"/>
    <property type="match status" value="1"/>
</dbReference>
<keyword evidence="1" id="KW-0472">Membrane</keyword>
<protein>
    <submittedName>
        <fullName evidence="4">Uncharacterized protein</fullName>
    </submittedName>
</protein>
<dbReference type="OrthoDB" id="5145029at2"/>
<evidence type="ECO:0000313" key="4">
    <source>
        <dbReference type="EMBL" id="TCK27332.1"/>
    </source>
</evidence>
<feature type="transmembrane region" description="Helical" evidence="1">
    <location>
        <begin position="56"/>
        <end position="75"/>
    </location>
</feature>
<feature type="domain" description="YqeB PH" evidence="3">
    <location>
        <begin position="2"/>
        <end position="151"/>
    </location>
</feature>
<dbReference type="AlphaFoldDB" id="A0A4R1IAH3"/>
<feature type="domain" description="Cysteinyl-tRNA ligase anticodon binding" evidence="2">
    <location>
        <begin position="168"/>
        <end position="218"/>
    </location>
</feature>
<keyword evidence="5" id="KW-1185">Reference proteome</keyword>
<dbReference type="EMBL" id="SMFZ01000001">
    <property type="protein sequence ID" value="TCK27332.1"/>
    <property type="molecule type" value="Genomic_DNA"/>
</dbReference>
<gene>
    <name evidence="4" type="ORF">EV378_3202</name>
</gene>
<dbReference type="Proteomes" id="UP000295560">
    <property type="component" value="Unassembled WGS sequence"/>
</dbReference>
<keyword evidence="1" id="KW-1133">Transmembrane helix</keyword>